<feature type="compositionally biased region" description="Basic and acidic residues" evidence="1">
    <location>
        <begin position="903"/>
        <end position="919"/>
    </location>
</feature>
<protein>
    <submittedName>
        <fullName evidence="2">Uncharacterized protein</fullName>
    </submittedName>
</protein>
<proteinExistence type="predicted"/>
<evidence type="ECO:0000313" key="3">
    <source>
        <dbReference type="Proteomes" id="UP000887116"/>
    </source>
</evidence>
<feature type="compositionally biased region" description="Basic and acidic residues" evidence="1">
    <location>
        <begin position="773"/>
        <end position="788"/>
    </location>
</feature>
<dbReference type="AlphaFoldDB" id="A0A8X6GLY6"/>
<feature type="compositionally biased region" description="Acidic residues" evidence="1">
    <location>
        <begin position="838"/>
        <end position="849"/>
    </location>
</feature>
<feature type="compositionally biased region" description="Polar residues" evidence="1">
    <location>
        <begin position="1070"/>
        <end position="1079"/>
    </location>
</feature>
<feature type="region of interest" description="Disordered" evidence="1">
    <location>
        <begin position="756"/>
        <end position="976"/>
    </location>
</feature>
<feature type="compositionally biased region" description="Basic and acidic residues" evidence="1">
    <location>
        <begin position="946"/>
        <end position="976"/>
    </location>
</feature>
<feature type="compositionally biased region" description="Polar residues" evidence="1">
    <location>
        <begin position="865"/>
        <end position="886"/>
    </location>
</feature>
<dbReference type="OrthoDB" id="10560963at2759"/>
<keyword evidence="3" id="KW-1185">Reference proteome</keyword>
<feature type="compositionally biased region" description="Polar residues" evidence="1">
    <location>
        <begin position="447"/>
        <end position="460"/>
    </location>
</feature>
<gene>
    <name evidence="2" type="primary">AVEN_174774_1</name>
    <name evidence="2" type="ORF">TNCT_337801</name>
</gene>
<feature type="region of interest" description="Disordered" evidence="1">
    <location>
        <begin position="675"/>
        <end position="694"/>
    </location>
</feature>
<evidence type="ECO:0000256" key="1">
    <source>
        <dbReference type="SAM" id="MobiDB-lite"/>
    </source>
</evidence>
<feature type="compositionally biased region" description="Polar residues" evidence="1">
    <location>
        <begin position="293"/>
        <end position="304"/>
    </location>
</feature>
<dbReference type="EMBL" id="BMAO01030694">
    <property type="protein sequence ID" value="GFQ69714.1"/>
    <property type="molecule type" value="Genomic_DNA"/>
</dbReference>
<reference evidence="2" key="1">
    <citation type="submission" date="2020-07" db="EMBL/GenBank/DDBJ databases">
        <title>Multicomponent nature underlies the extraordinary mechanical properties of spider dragline silk.</title>
        <authorList>
            <person name="Kono N."/>
            <person name="Nakamura H."/>
            <person name="Mori M."/>
            <person name="Yoshida Y."/>
            <person name="Ohtoshi R."/>
            <person name="Malay A.D."/>
            <person name="Moran D.A.P."/>
            <person name="Tomita M."/>
            <person name="Numata K."/>
            <person name="Arakawa K."/>
        </authorList>
    </citation>
    <scope>NUCLEOTIDE SEQUENCE</scope>
</reference>
<comment type="caution">
    <text evidence="2">The sequence shown here is derived from an EMBL/GenBank/DDBJ whole genome shotgun (WGS) entry which is preliminary data.</text>
</comment>
<accession>A0A8X6GLY6</accession>
<feature type="compositionally biased region" description="Basic and acidic residues" evidence="1">
    <location>
        <begin position="810"/>
        <end position="820"/>
    </location>
</feature>
<feature type="compositionally biased region" description="Basic and acidic residues" evidence="1">
    <location>
        <begin position="715"/>
        <end position="724"/>
    </location>
</feature>
<feature type="compositionally biased region" description="Basic and acidic residues" evidence="1">
    <location>
        <begin position="432"/>
        <end position="446"/>
    </location>
</feature>
<feature type="region of interest" description="Disordered" evidence="1">
    <location>
        <begin position="713"/>
        <end position="734"/>
    </location>
</feature>
<feature type="compositionally biased region" description="Basic and acidic residues" evidence="1">
    <location>
        <begin position="850"/>
        <end position="861"/>
    </location>
</feature>
<feature type="compositionally biased region" description="Basic residues" evidence="1">
    <location>
        <begin position="1054"/>
        <end position="1066"/>
    </location>
</feature>
<feature type="region of interest" description="Disordered" evidence="1">
    <location>
        <begin position="287"/>
        <end position="309"/>
    </location>
</feature>
<feature type="region of interest" description="Disordered" evidence="1">
    <location>
        <begin position="1023"/>
        <end position="1079"/>
    </location>
</feature>
<feature type="region of interest" description="Disordered" evidence="1">
    <location>
        <begin position="432"/>
        <end position="462"/>
    </location>
</feature>
<dbReference type="Proteomes" id="UP000887116">
    <property type="component" value="Unassembled WGS sequence"/>
</dbReference>
<evidence type="ECO:0000313" key="2">
    <source>
        <dbReference type="EMBL" id="GFQ69714.1"/>
    </source>
</evidence>
<organism evidence="2 3">
    <name type="scientific">Trichonephila clavata</name>
    <name type="common">Joro spider</name>
    <name type="synonym">Nephila clavata</name>
    <dbReference type="NCBI Taxonomy" id="2740835"/>
    <lineage>
        <taxon>Eukaryota</taxon>
        <taxon>Metazoa</taxon>
        <taxon>Ecdysozoa</taxon>
        <taxon>Arthropoda</taxon>
        <taxon>Chelicerata</taxon>
        <taxon>Arachnida</taxon>
        <taxon>Araneae</taxon>
        <taxon>Araneomorphae</taxon>
        <taxon>Entelegynae</taxon>
        <taxon>Araneoidea</taxon>
        <taxon>Nephilidae</taxon>
        <taxon>Trichonephila</taxon>
    </lineage>
</organism>
<sequence>MAKCIVMQRLSSQVSTTPRRTSAALFRLATGPNYFFEIGFLENASRMLQNNPLNIPPDFMDLYIFFLQSLVEEQPQGLKETYEFAAKYFERKIEERDSGKKFRKRENIFEREVLTSGRVTPFLPDFSYDSVLEFYPDDSASNPPNEENIKQLLKKEKDIIVHLRESLAGEDWKKAFSNDPKAFQETNETNQGNPSNGFLKIEVTPSNESKLKSEDQLSPRDILPQKVHNNLSEDHNSLYNKVNANREIKIILFDDSKENKKVPSEDWTEQFEKFRESLQSSLVALGDRKQNKDQNINPNGQETSLDLDRNKDIASNEQMPDQATLLREKRSYSSQINEKIEHGLMKSTSKIKDQDDKQEGEIFKLKNSENDEKENNCGFIKQHVNFQKKKDENPLKHQNSPEIPKIINLNNPHDCQETLFETLLQNGDFNQKRENRHGNAEKKDNSKNQCRNEATSQQNPDVGEINISINAKLNNDNQTLTQIVEFSRLLPKYIDVLSKMFLSQDEKALTLQEPIHQLPKEVQEDSEEIHSNKNNVHFKNIRTHTRQTDQGKLSDSFDLNGFSMSQPMLQYIRDVTKAAKNLLQSLDKNAFTTYLDPSTIDGATFDSQHEDKLAFESLQSILDTLEKTTEFADETKCGKKACDEKSTDERFISASDDELLAPSYYEDDTNILKSKSTNGRNSGKWPVKKHLKGPPFTENINEGEIFFLNNDQDSTEDRSLKPTEDLIDPTNSSINKCSAEDCTSITFSKSLAAKQKLQENGKRGNGSILKSKPPLEKDSTEKDIEVKFGKKKPLKSSSSESEEETMISNSDEKSPFKDSLGKPGFMQHQTSTSSSENSSEENQDTDSSDTNEKHDQSHKEPTLPTAPQTKNKIFINKQKTFKSTGNLDWRDFEQTRDTSSNKQPKEKSVAEKKPKDKGNKKNSPLDGNNKEADDTENVIHSMMDPSIERDPPCDSDTIPRVENSPKESEQRNFTKKYRDFQCSTDTNHDLMKGNDEKTIVPSIPKQIFDIDKDIDAMETNPMKARMEKCSTTPDLDETERQFAGTTDPSNSLQRTKKHGQKKRHEKKSPSRNSQGQLTERSIFLLLSPRRSSNEGRFANTLDFEIHQAAIGTENAKIVIHDEHRATTVLKKRIENSRRLYRKEIVRDFTAPGSIFDGSWSDQSVSVTGRSWLRTYLTSRMIRRYQKDPEWEKFKSEDGLEDLATPVLKHRGSEYGLRSYFSQRSLFGSIRIWYFARKLRAYQEMMNSENGE</sequence>
<feature type="compositionally biased region" description="Polar residues" evidence="1">
    <location>
        <begin position="1043"/>
        <end position="1053"/>
    </location>
</feature>
<name>A0A8X6GLY6_TRICU</name>